<evidence type="ECO:0000313" key="2">
    <source>
        <dbReference type="EMBL" id="AAN64327.1"/>
    </source>
</evidence>
<protein>
    <submittedName>
        <fullName evidence="2">Capsid protein</fullName>
    </submittedName>
</protein>
<dbReference type="Pfam" id="PF05752">
    <property type="entry name" value="Calici_MSP"/>
    <property type="match status" value="1"/>
</dbReference>
<evidence type="ECO:0000256" key="1">
    <source>
        <dbReference type="SAM" id="MobiDB-lite"/>
    </source>
</evidence>
<name>Q6YIH3_9CALI</name>
<feature type="compositionally biased region" description="Polar residues" evidence="1">
    <location>
        <begin position="151"/>
        <end position="162"/>
    </location>
</feature>
<dbReference type="InterPro" id="IPR008437">
    <property type="entry name" value="Minor_structural_calicivir"/>
</dbReference>
<accession>Q6YIH3</accession>
<sequence length="162" mass="17724">MAQYALLATEGLSAGSGLAGTIGNIVIGTQQVKLGHRQLDFAQTYANQVLSLQQRQLDFEQKQAEHGLEWRYQQLQRMGYNHLDARRVLGSGEAVYYGGAYVPPMPQLSGFTTNGATHQKFTAPYVVGAGRPSPTKGKPIAQNPPYKKPTFPTNFKPQSTTL</sequence>
<feature type="region of interest" description="Disordered" evidence="1">
    <location>
        <begin position="129"/>
        <end position="162"/>
    </location>
</feature>
<organism evidence="2">
    <name type="scientific">Mink enteric sapovirus</name>
    <dbReference type="NCBI Taxonomy" id="154121"/>
    <lineage>
        <taxon>Viruses</taxon>
        <taxon>Riboviria</taxon>
        <taxon>Orthornavirae</taxon>
        <taxon>Pisuviricota</taxon>
        <taxon>Pisoniviricetes</taxon>
        <taxon>Picornavirales</taxon>
        <taxon>Caliciviridae</taxon>
        <taxon>Sapovirus</taxon>
    </lineage>
</organism>
<proteinExistence type="predicted"/>
<dbReference type="EMBL" id="AY144337">
    <property type="protein sequence ID" value="AAN64327.1"/>
    <property type="molecule type" value="Genomic_RNA"/>
</dbReference>
<reference evidence="2" key="1">
    <citation type="submission" date="2002-08" db="EMBL/GenBank/DDBJ databases">
        <authorList>
            <person name="Yoo D."/>
            <person name="Pei Y."/>
            <person name="Hunter B.D."/>
        </authorList>
    </citation>
    <scope>NUCLEOTIDE SEQUENCE</scope>
    <source>
        <strain evidence="2">Canada 151A</strain>
    </source>
</reference>